<dbReference type="EMBL" id="JBHRVQ010000001">
    <property type="protein sequence ID" value="MFC3389124.1"/>
    <property type="molecule type" value="Genomic_DNA"/>
</dbReference>
<name>A0ABV7N899_9STAP</name>
<accession>A0ABV7N899</accession>
<comment type="similarity">
    <text evidence="1 5">Belongs to the metallo-dependent hydrolases superfamily. CpsB/CapC family.</text>
</comment>
<proteinExistence type="inferred from homology"/>
<keyword evidence="2 5" id="KW-0378">Hydrolase</keyword>
<keyword evidence="3 5" id="KW-0904">Protein phosphatase</keyword>
<sequence length="263" mass="29517">MIDIHNHVLIGIDDGPKTEEEAVALLKQAIDNGITDIIATPHHHSGAFLNPRSKIIEKMEELSKLIETHQLDIKVHPGQEIRINGDMVTELQFDVSIPLNQSQYVLVEFSFTEVPNYVEKLLYDLQMKGYIPVIAHPERCKPITKNPNRLYEIIEKGAIAQVTASSISGALGQNLKETSLAMIENNLAHVISSDAHSTKTRPFLLKEAYEVVTEELGENFTEVLQLNAGAILHNKEVKVKPPQKLLPHSQIKKQKKKKFLGLF</sequence>
<dbReference type="Proteomes" id="UP001595637">
    <property type="component" value="Unassembled WGS sequence"/>
</dbReference>
<protein>
    <recommendedName>
        <fullName evidence="5">Tyrosine-protein phosphatase</fullName>
        <ecNumber evidence="5">3.1.3.48</ecNumber>
    </recommendedName>
</protein>
<evidence type="ECO:0000313" key="6">
    <source>
        <dbReference type="EMBL" id="MFC3389124.1"/>
    </source>
</evidence>
<dbReference type="PIRSF" id="PIRSF016557">
    <property type="entry name" value="Caps_synth_CpsB"/>
    <property type="match status" value="1"/>
</dbReference>
<dbReference type="EC" id="3.1.3.48" evidence="5"/>
<evidence type="ECO:0000256" key="1">
    <source>
        <dbReference type="ARBA" id="ARBA00005750"/>
    </source>
</evidence>
<evidence type="ECO:0000313" key="7">
    <source>
        <dbReference type="Proteomes" id="UP001595637"/>
    </source>
</evidence>
<dbReference type="Pfam" id="PF19567">
    <property type="entry name" value="CpsB_CapC"/>
    <property type="match status" value="1"/>
</dbReference>
<dbReference type="InterPro" id="IPR016667">
    <property type="entry name" value="Caps_polysacc_synth_CpsB/CapC"/>
</dbReference>
<keyword evidence="7" id="KW-1185">Reference proteome</keyword>
<comment type="catalytic activity">
    <reaction evidence="4 5">
        <text>O-phospho-L-tyrosyl-[protein] + H2O = L-tyrosyl-[protein] + phosphate</text>
        <dbReference type="Rhea" id="RHEA:10684"/>
        <dbReference type="Rhea" id="RHEA-COMP:10136"/>
        <dbReference type="Rhea" id="RHEA-COMP:20101"/>
        <dbReference type="ChEBI" id="CHEBI:15377"/>
        <dbReference type="ChEBI" id="CHEBI:43474"/>
        <dbReference type="ChEBI" id="CHEBI:46858"/>
        <dbReference type="ChEBI" id="CHEBI:61978"/>
        <dbReference type="EC" id="3.1.3.48"/>
    </reaction>
</comment>
<reference evidence="7" key="1">
    <citation type="journal article" date="2019" name="Int. J. Syst. Evol. Microbiol.">
        <title>The Global Catalogue of Microorganisms (GCM) 10K type strain sequencing project: providing services to taxonomists for standard genome sequencing and annotation.</title>
        <authorList>
            <consortium name="The Broad Institute Genomics Platform"/>
            <consortium name="The Broad Institute Genome Sequencing Center for Infectious Disease"/>
            <person name="Wu L."/>
            <person name="Ma J."/>
        </authorList>
    </citation>
    <scope>NUCLEOTIDE SEQUENCE [LARGE SCALE GENOMIC DNA]</scope>
    <source>
        <strain evidence="7">CCM 7756</strain>
    </source>
</reference>
<dbReference type="SUPFAM" id="SSF89550">
    <property type="entry name" value="PHP domain-like"/>
    <property type="match status" value="1"/>
</dbReference>
<organism evidence="6 7">
    <name type="scientific">Salinicoccus sesuvii</name>
    <dbReference type="NCBI Taxonomy" id="868281"/>
    <lineage>
        <taxon>Bacteria</taxon>
        <taxon>Bacillati</taxon>
        <taxon>Bacillota</taxon>
        <taxon>Bacilli</taxon>
        <taxon>Bacillales</taxon>
        <taxon>Staphylococcaceae</taxon>
        <taxon>Salinicoccus</taxon>
    </lineage>
</organism>
<evidence type="ECO:0000256" key="3">
    <source>
        <dbReference type="ARBA" id="ARBA00022912"/>
    </source>
</evidence>
<evidence type="ECO:0000256" key="5">
    <source>
        <dbReference type="PIRNR" id="PIRNR016557"/>
    </source>
</evidence>
<comment type="caution">
    <text evidence="6">The sequence shown here is derived from an EMBL/GenBank/DDBJ whole genome shotgun (WGS) entry which is preliminary data.</text>
</comment>
<evidence type="ECO:0000256" key="2">
    <source>
        <dbReference type="ARBA" id="ARBA00022801"/>
    </source>
</evidence>
<gene>
    <name evidence="6" type="ORF">ACFOEO_11105</name>
</gene>
<dbReference type="PANTHER" id="PTHR39181:SF1">
    <property type="entry name" value="TYROSINE-PROTEIN PHOSPHATASE YWQE"/>
    <property type="match status" value="1"/>
</dbReference>
<dbReference type="Gene3D" id="3.20.20.140">
    <property type="entry name" value="Metal-dependent hydrolases"/>
    <property type="match status" value="1"/>
</dbReference>
<dbReference type="PANTHER" id="PTHR39181">
    <property type="entry name" value="TYROSINE-PROTEIN PHOSPHATASE YWQE"/>
    <property type="match status" value="1"/>
</dbReference>
<dbReference type="RefSeq" id="WP_380655687.1">
    <property type="nucleotide sequence ID" value="NZ_JBHRVQ010000001.1"/>
</dbReference>
<dbReference type="InterPro" id="IPR016195">
    <property type="entry name" value="Pol/histidinol_Pase-like"/>
</dbReference>
<evidence type="ECO:0000256" key="4">
    <source>
        <dbReference type="ARBA" id="ARBA00051722"/>
    </source>
</evidence>